<evidence type="ECO:0008006" key="3">
    <source>
        <dbReference type="Google" id="ProtNLM"/>
    </source>
</evidence>
<proteinExistence type="predicted"/>
<dbReference type="Proteomes" id="UP000254802">
    <property type="component" value="Unassembled WGS sequence"/>
</dbReference>
<dbReference type="RefSeq" id="WP_044428218.1">
    <property type="nucleotide sequence ID" value="NZ_CP097336.1"/>
</dbReference>
<reference evidence="1 2" key="1">
    <citation type="submission" date="2018-06" db="EMBL/GenBank/DDBJ databases">
        <authorList>
            <consortium name="Pathogen Informatics"/>
            <person name="Doyle S."/>
        </authorList>
    </citation>
    <scope>NUCLEOTIDE SEQUENCE [LARGE SCALE GENOMIC DNA]</scope>
    <source>
        <strain evidence="1 2">NCTC10638</strain>
    </source>
</reference>
<sequence length="60" mass="7223">MNCRQVTRLISDSKERKLTLKEKIGVKTHLIICPYCRQFKHHCEHISKLMKDFATKDEEY</sequence>
<protein>
    <recommendedName>
        <fullName evidence="3">Zf-HC2 domain-containing protein</fullName>
    </recommendedName>
</protein>
<dbReference type="AlphaFoldDB" id="A0A378MT31"/>
<organism evidence="1 2">
    <name type="scientific">Mannheimia haemolytica</name>
    <name type="common">Pasteurella haemolytica</name>
    <dbReference type="NCBI Taxonomy" id="75985"/>
    <lineage>
        <taxon>Bacteria</taxon>
        <taxon>Pseudomonadati</taxon>
        <taxon>Pseudomonadota</taxon>
        <taxon>Gammaproteobacteria</taxon>
        <taxon>Pasteurellales</taxon>
        <taxon>Pasteurellaceae</taxon>
        <taxon>Mannheimia</taxon>
    </lineage>
</organism>
<evidence type="ECO:0000313" key="1">
    <source>
        <dbReference type="EMBL" id="STY59390.1"/>
    </source>
</evidence>
<accession>A0A378MT31</accession>
<gene>
    <name evidence="1" type="ORF">NCTC10638_00552</name>
</gene>
<name>A0A378MT31_MANHA</name>
<dbReference type="EMBL" id="UGPN01000002">
    <property type="protein sequence ID" value="STY59390.1"/>
    <property type="molecule type" value="Genomic_DNA"/>
</dbReference>
<evidence type="ECO:0000313" key="2">
    <source>
        <dbReference type="Proteomes" id="UP000254802"/>
    </source>
</evidence>